<dbReference type="InterPro" id="IPR029044">
    <property type="entry name" value="Nucleotide-diphossugar_trans"/>
</dbReference>
<organism evidence="6 7">
    <name type="scientific">Dyadobacter arcticus</name>
    <dbReference type="NCBI Taxonomy" id="1078754"/>
    <lineage>
        <taxon>Bacteria</taxon>
        <taxon>Pseudomonadati</taxon>
        <taxon>Bacteroidota</taxon>
        <taxon>Cytophagia</taxon>
        <taxon>Cytophagales</taxon>
        <taxon>Spirosomataceae</taxon>
        <taxon>Dyadobacter</taxon>
    </lineage>
</organism>
<dbReference type="PANTHER" id="PTHR43179:SF12">
    <property type="entry name" value="GALACTOFURANOSYLTRANSFERASE GLFT2"/>
    <property type="match status" value="1"/>
</dbReference>
<dbReference type="PANTHER" id="PTHR43179">
    <property type="entry name" value="RHAMNOSYLTRANSFERASE WBBL"/>
    <property type="match status" value="1"/>
</dbReference>
<feature type="transmembrane region" description="Helical" evidence="4">
    <location>
        <begin position="295"/>
        <end position="315"/>
    </location>
</feature>
<evidence type="ECO:0000256" key="2">
    <source>
        <dbReference type="ARBA" id="ARBA00022676"/>
    </source>
</evidence>
<evidence type="ECO:0000256" key="3">
    <source>
        <dbReference type="ARBA" id="ARBA00022679"/>
    </source>
</evidence>
<keyword evidence="4" id="KW-0812">Transmembrane</keyword>
<dbReference type="Pfam" id="PF00535">
    <property type="entry name" value="Glycos_transf_2"/>
    <property type="match status" value="1"/>
</dbReference>
<accession>A0ABX0UI82</accession>
<dbReference type="CDD" id="cd00761">
    <property type="entry name" value="Glyco_tranf_GTA_type"/>
    <property type="match status" value="1"/>
</dbReference>
<dbReference type="Proteomes" id="UP001179181">
    <property type="component" value="Unassembled WGS sequence"/>
</dbReference>
<name>A0ABX0UI82_9BACT</name>
<dbReference type="RefSeq" id="WP_167269368.1">
    <property type="nucleotide sequence ID" value="NZ_JAASQJ010000002.1"/>
</dbReference>
<sequence>MTVNISIVIPTYRRPALLQKCLHAIIRQDNPGCSYQVIVVSDGPDPATNSLITQVKQENPGFLISFHSLETKRGPAAARNFGWKQSNAELIAFTDDDCIPSASWLKAYWYTYQFTKKTMIAFTGRVEVPVPEKPTDYEKNVSHLSTAEFITANCACTRAALEWVNGFDEAFPIAWREDSDLQFRLLEKQIPIIQVQEALVCHPVRKTSWGSSIRDQQKSMFNALLFKKHPEFYRKRIANGPVWNYYTTILSSVIAVFAFVVHANLIAGIAMLIWLASVVSFAVRRLKGTNASFSHRLEMIVTSVLIPYLSVYWTLRGAMRYKVFFL</sequence>
<keyword evidence="3" id="KW-0808">Transferase</keyword>
<reference evidence="6 7" key="1">
    <citation type="submission" date="2020-03" db="EMBL/GenBank/DDBJ databases">
        <title>Genomic Encyclopedia of Type Strains, Phase IV (KMG-IV): sequencing the most valuable type-strain genomes for metagenomic binning, comparative biology and taxonomic classification.</title>
        <authorList>
            <person name="Goeker M."/>
        </authorList>
    </citation>
    <scope>NUCLEOTIDE SEQUENCE [LARGE SCALE GENOMIC DNA]</scope>
    <source>
        <strain evidence="6 7">DSM 102865</strain>
    </source>
</reference>
<gene>
    <name evidence="6" type="ORF">FHS68_001897</name>
</gene>
<proteinExistence type="inferred from homology"/>
<comment type="caution">
    <text evidence="6">The sequence shown here is derived from an EMBL/GenBank/DDBJ whole genome shotgun (WGS) entry which is preliminary data.</text>
</comment>
<keyword evidence="4" id="KW-1133">Transmembrane helix</keyword>
<feature type="transmembrane region" description="Helical" evidence="4">
    <location>
        <begin position="242"/>
        <end position="259"/>
    </location>
</feature>
<protein>
    <submittedName>
        <fullName evidence="6">Glycosyltransferase involved in cell wall biosynthesis</fullName>
    </submittedName>
</protein>
<feature type="transmembrane region" description="Helical" evidence="4">
    <location>
        <begin position="265"/>
        <end position="283"/>
    </location>
</feature>
<keyword evidence="4" id="KW-0472">Membrane</keyword>
<dbReference type="InterPro" id="IPR001173">
    <property type="entry name" value="Glyco_trans_2-like"/>
</dbReference>
<evidence type="ECO:0000256" key="1">
    <source>
        <dbReference type="ARBA" id="ARBA00006739"/>
    </source>
</evidence>
<keyword evidence="7" id="KW-1185">Reference proteome</keyword>
<evidence type="ECO:0000259" key="5">
    <source>
        <dbReference type="Pfam" id="PF00535"/>
    </source>
</evidence>
<evidence type="ECO:0000256" key="4">
    <source>
        <dbReference type="SAM" id="Phobius"/>
    </source>
</evidence>
<dbReference type="Gene3D" id="3.90.550.10">
    <property type="entry name" value="Spore Coat Polysaccharide Biosynthesis Protein SpsA, Chain A"/>
    <property type="match status" value="1"/>
</dbReference>
<keyword evidence="2" id="KW-0328">Glycosyltransferase</keyword>
<dbReference type="EMBL" id="JAASQJ010000002">
    <property type="protein sequence ID" value="NIJ52727.1"/>
    <property type="molecule type" value="Genomic_DNA"/>
</dbReference>
<evidence type="ECO:0000313" key="7">
    <source>
        <dbReference type="Proteomes" id="UP001179181"/>
    </source>
</evidence>
<evidence type="ECO:0000313" key="6">
    <source>
        <dbReference type="EMBL" id="NIJ52727.1"/>
    </source>
</evidence>
<feature type="domain" description="Glycosyltransferase 2-like" evidence="5">
    <location>
        <begin position="6"/>
        <end position="117"/>
    </location>
</feature>
<dbReference type="SUPFAM" id="SSF53448">
    <property type="entry name" value="Nucleotide-diphospho-sugar transferases"/>
    <property type="match status" value="1"/>
</dbReference>
<comment type="similarity">
    <text evidence="1">Belongs to the glycosyltransferase 2 family.</text>
</comment>